<keyword evidence="1" id="KW-0472">Membrane</keyword>
<dbReference type="AlphaFoldDB" id="A0AAE9JNW5"/>
<protein>
    <submittedName>
        <fullName evidence="2">Uncharacterized protein</fullName>
    </submittedName>
</protein>
<sequence length="73" mass="8717">MVLDLHHMIQSKWSSICTMWFIATYHMIINLQHMVDHYVPYGSSLCIIWSPIFTIWFIAMNRMAADLHHMIHS</sequence>
<accession>A0AAE9JNW5</accession>
<keyword evidence="1" id="KW-1133">Transmembrane helix</keyword>
<keyword evidence="3" id="KW-1185">Reference proteome</keyword>
<organism evidence="2 3">
    <name type="scientific">Caenorhabditis briggsae</name>
    <dbReference type="NCBI Taxonomy" id="6238"/>
    <lineage>
        <taxon>Eukaryota</taxon>
        <taxon>Metazoa</taxon>
        <taxon>Ecdysozoa</taxon>
        <taxon>Nematoda</taxon>
        <taxon>Chromadorea</taxon>
        <taxon>Rhabditida</taxon>
        <taxon>Rhabditina</taxon>
        <taxon>Rhabditomorpha</taxon>
        <taxon>Rhabditoidea</taxon>
        <taxon>Rhabditidae</taxon>
        <taxon>Peloderinae</taxon>
        <taxon>Caenorhabditis</taxon>
    </lineage>
</organism>
<feature type="transmembrane region" description="Helical" evidence="1">
    <location>
        <begin position="12"/>
        <end position="29"/>
    </location>
</feature>
<name>A0AAE9JNW5_CAEBR</name>
<keyword evidence="1" id="KW-0812">Transmembrane</keyword>
<dbReference type="EMBL" id="CP092624">
    <property type="protein sequence ID" value="UMM37756.1"/>
    <property type="molecule type" value="Genomic_DNA"/>
</dbReference>
<dbReference type="Proteomes" id="UP000829354">
    <property type="component" value="Chromosome V"/>
</dbReference>
<evidence type="ECO:0000313" key="2">
    <source>
        <dbReference type="EMBL" id="UMM37756.1"/>
    </source>
</evidence>
<evidence type="ECO:0000256" key="1">
    <source>
        <dbReference type="SAM" id="Phobius"/>
    </source>
</evidence>
<evidence type="ECO:0000313" key="3">
    <source>
        <dbReference type="Proteomes" id="UP000829354"/>
    </source>
</evidence>
<reference evidence="2 3" key="1">
    <citation type="submission" date="2022-04" db="EMBL/GenBank/DDBJ databases">
        <title>Chromosome-level reference genomes for two strains of Caenorhabditis briggsae: an improved platform for comparative genomics.</title>
        <authorList>
            <person name="Stevens L."/>
            <person name="Andersen E."/>
        </authorList>
    </citation>
    <scope>NUCLEOTIDE SEQUENCE [LARGE SCALE GENOMIC DNA]</scope>
    <source>
        <strain evidence="2">VX34</strain>
        <tissue evidence="2">Whole-organism</tissue>
    </source>
</reference>
<proteinExistence type="predicted"/>
<gene>
    <name evidence="2" type="ORF">L5515_009423</name>
</gene>
<feature type="transmembrane region" description="Helical" evidence="1">
    <location>
        <begin position="41"/>
        <end position="60"/>
    </location>
</feature>